<organism evidence="1 2">
    <name type="scientific">Arcicella rigui</name>
    <dbReference type="NCBI Taxonomy" id="797020"/>
    <lineage>
        <taxon>Bacteria</taxon>
        <taxon>Pseudomonadati</taxon>
        <taxon>Bacteroidota</taxon>
        <taxon>Cytophagia</taxon>
        <taxon>Cytophagales</taxon>
        <taxon>Flectobacillaceae</taxon>
        <taxon>Arcicella</taxon>
    </lineage>
</organism>
<evidence type="ECO:0000313" key="2">
    <source>
        <dbReference type="Proteomes" id="UP001302949"/>
    </source>
</evidence>
<accession>A0ABU5QDF2</accession>
<reference evidence="1 2" key="1">
    <citation type="submission" date="2023-12" db="EMBL/GenBank/DDBJ databases">
        <title>Novel species of the genus Arcicella isolated from rivers.</title>
        <authorList>
            <person name="Lu H."/>
        </authorList>
    </citation>
    <scope>NUCLEOTIDE SEQUENCE [LARGE SCALE GENOMIC DNA]</scope>
    <source>
        <strain evidence="1 2">KCTC 23307</strain>
    </source>
</reference>
<keyword evidence="2" id="KW-1185">Reference proteome</keyword>
<sequence length="214" mass="25086">MRELRFTLIADGSSDATLMRIIQWSMDDLYPNCINTGVFADFRSLQKPPKNLKDKIRDAYHYYPFDILFVHRDAESTDTKQILDFRVVEVMKQLSDEEKEKTVCVVPVKMMEAWLLFNTEAIKKAAGNRNYNKNINLPSINKIEKEKQPKELLHNLLKEVSGLKGRNLQKFNVNQAVHLVAEYIEDFSPLRNLEAFNRFEEDLKITISNFLEKR</sequence>
<name>A0ABU5QDF2_9BACT</name>
<evidence type="ECO:0000313" key="1">
    <source>
        <dbReference type="EMBL" id="MEA5140884.1"/>
    </source>
</evidence>
<dbReference type="EMBL" id="JAYFUM010000021">
    <property type="protein sequence ID" value="MEA5140884.1"/>
    <property type="molecule type" value="Genomic_DNA"/>
</dbReference>
<gene>
    <name evidence="1" type="ORF">VB248_17165</name>
</gene>
<dbReference type="Proteomes" id="UP001302949">
    <property type="component" value="Unassembled WGS sequence"/>
</dbReference>
<dbReference type="RefSeq" id="WP_323298041.1">
    <property type="nucleotide sequence ID" value="NZ_JAYFUM010000021.1"/>
</dbReference>
<protein>
    <submittedName>
        <fullName evidence="1">DUF4276 family protein</fullName>
    </submittedName>
</protein>
<proteinExistence type="predicted"/>
<comment type="caution">
    <text evidence="1">The sequence shown here is derived from an EMBL/GenBank/DDBJ whole genome shotgun (WGS) entry which is preliminary data.</text>
</comment>